<keyword evidence="2" id="KW-0732">Signal</keyword>
<dbReference type="SMART" id="SM00181">
    <property type="entry name" value="EGF"/>
    <property type="match status" value="4"/>
</dbReference>
<dbReference type="InterPro" id="IPR052284">
    <property type="entry name" value="Collagen_mod_leprecan"/>
</dbReference>
<keyword evidence="1 6" id="KW-0245">EGF-like domain</keyword>
<evidence type="ECO:0000256" key="6">
    <source>
        <dbReference type="PROSITE-ProRule" id="PRU00076"/>
    </source>
</evidence>
<evidence type="ECO:0000259" key="7">
    <source>
        <dbReference type="PROSITE" id="PS50026"/>
    </source>
</evidence>
<dbReference type="InterPro" id="IPR013032">
    <property type="entry name" value="EGF-like_CS"/>
</dbReference>
<dbReference type="Pfam" id="PF12661">
    <property type="entry name" value="hEGF"/>
    <property type="match status" value="1"/>
</dbReference>
<keyword evidence="3" id="KW-0677">Repeat</keyword>
<comment type="caution">
    <text evidence="6">Lacks conserved residue(s) required for the propagation of feature annotation.</text>
</comment>
<evidence type="ECO:0000256" key="4">
    <source>
        <dbReference type="ARBA" id="ARBA00023157"/>
    </source>
</evidence>
<dbReference type="GO" id="GO:0030199">
    <property type="term" value="P:collagen fibril organization"/>
    <property type="evidence" value="ECO:0007669"/>
    <property type="project" value="TreeGrafter"/>
</dbReference>
<keyword evidence="5" id="KW-0325">Glycoprotein</keyword>
<evidence type="ECO:0000313" key="9">
    <source>
        <dbReference type="WBParaSite" id="jg4981"/>
    </source>
</evidence>
<dbReference type="InterPro" id="IPR000742">
    <property type="entry name" value="EGF"/>
</dbReference>
<dbReference type="SMART" id="SM00179">
    <property type="entry name" value="EGF_CA"/>
    <property type="match status" value="4"/>
</dbReference>
<accession>A0A915EG61</accession>
<dbReference type="InterPro" id="IPR001881">
    <property type="entry name" value="EGF-like_Ca-bd_dom"/>
</dbReference>
<dbReference type="PANTHER" id="PTHR13986">
    <property type="entry name" value="PROTEIN LYSINE HYDROXYLATION COMPLEX COMPONENT"/>
    <property type="match status" value="1"/>
</dbReference>
<keyword evidence="4 6" id="KW-1015">Disulfide bond</keyword>
<dbReference type="SUPFAM" id="SSF57196">
    <property type="entry name" value="EGF/Laminin"/>
    <property type="match status" value="2"/>
</dbReference>
<sequence>MEDLSNAAKSAYTYLITNPKDEDTLVNLHFYMEQDGFNREKMLVDTLQKPFERLYMEGVQFYDSEEWNRCSETFERSLEEFFSEDKKCRLQCEDFLDWSSVDTANPELSIVFTSFYTSFVRCRNRCAKDLFKINGRQIPNFLASYFEYMHVCQFKINKGRDACHSVANAILLNPKNILMRRNKLFYMKSYEKTELFEPTPEIEDFYKRMELERRFIEFIDQKFQYVDKQLSPSHIEDRRLLDTQVDISDDFDYSQLQQPFIKKEECERLVQAASIPLPKMSFKFKDHLIEELSQRITNIYGDAPTFHKLVCVPSGSTQTSGCVRGAFILGLGPKNDADTCGAILADRFTGFELQLEVNYFVQRDLACTEFDCSNKGRCLGTKSTAICLCDSGFVGNRCESKVCNGSAVCSGNGLCVGTTNNHTCICNVGFSGQKCEKTVNIGIPVSSKGDLPSWGPSSLNTCSSADCNNKGVCIGTSVNPTCICYLGYAGQRCESNVINAVNAGPHHTMHTLKGDAYRLAHNACSPWTAITKESALAAKTNSIVFATLAIPARDVRKHPILYAIQLTATTTDCVLAAKRYVPPPFYTLPLLLIVINSKPTFVFEFELAQKIKFTRTVGTLCDSSDCNNQGICMGTKNTFTCLCNLGYSGRRSNGLCELKDCNQTGFVLEQRLHQCVYVIWDFLARDVRLSLVAYPKSNAQPMECAMELRTSLYACVT</sequence>
<protein>
    <submittedName>
        <fullName evidence="9">EGF-like domain-containing protein</fullName>
    </submittedName>
</protein>
<name>A0A915EG61_9BILA</name>
<proteinExistence type="predicted"/>
<keyword evidence="8" id="KW-1185">Reference proteome</keyword>
<dbReference type="CDD" id="cd00054">
    <property type="entry name" value="EGF_CA"/>
    <property type="match status" value="2"/>
</dbReference>
<dbReference type="PROSITE" id="PS01186">
    <property type="entry name" value="EGF_2"/>
    <property type="match status" value="2"/>
</dbReference>
<dbReference type="Gene3D" id="2.10.25.10">
    <property type="entry name" value="Laminin"/>
    <property type="match status" value="3"/>
</dbReference>
<evidence type="ECO:0000256" key="3">
    <source>
        <dbReference type="ARBA" id="ARBA00022737"/>
    </source>
</evidence>
<evidence type="ECO:0000313" key="8">
    <source>
        <dbReference type="Proteomes" id="UP000887574"/>
    </source>
</evidence>
<dbReference type="WBParaSite" id="jg4981">
    <property type="protein sequence ID" value="jg4981"/>
    <property type="gene ID" value="jg4981"/>
</dbReference>
<dbReference type="Pfam" id="PF00008">
    <property type="entry name" value="EGF"/>
    <property type="match status" value="1"/>
</dbReference>
<dbReference type="Pfam" id="PF23557">
    <property type="entry name" value="TPR_leprecan"/>
    <property type="match status" value="1"/>
</dbReference>
<dbReference type="SUPFAM" id="SSF57184">
    <property type="entry name" value="Growth factor receptor domain"/>
    <property type="match status" value="1"/>
</dbReference>
<organism evidence="8 9">
    <name type="scientific">Ditylenchus dipsaci</name>
    <dbReference type="NCBI Taxonomy" id="166011"/>
    <lineage>
        <taxon>Eukaryota</taxon>
        <taxon>Metazoa</taxon>
        <taxon>Ecdysozoa</taxon>
        <taxon>Nematoda</taxon>
        <taxon>Chromadorea</taxon>
        <taxon>Rhabditida</taxon>
        <taxon>Tylenchina</taxon>
        <taxon>Tylenchomorpha</taxon>
        <taxon>Sphaerularioidea</taxon>
        <taxon>Anguinidae</taxon>
        <taxon>Anguininae</taxon>
        <taxon>Ditylenchus</taxon>
    </lineage>
</organism>
<dbReference type="PROSITE" id="PS00022">
    <property type="entry name" value="EGF_1"/>
    <property type="match status" value="2"/>
</dbReference>
<dbReference type="AlphaFoldDB" id="A0A915EG61"/>
<evidence type="ECO:0000256" key="1">
    <source>
        <dbReference type="ARBA" id="ARBA00022536"/>
    </source>
</evidence>
<evidence type="ECO:0000256" key="2">
    <source>
        <dbReference type="ARBA" id="ARBA00022729"/>
    </source>
</evidence>
<evidence type="ECO:0000256" key="5">
    <source>
        <dbReference type="ARBA" id="ARBA00023180"/>
    </source>
</evidence>
<dbReference type="GO" id="GO:0005509">
    <property type="term" value="F:calcium ion binding"/>
    <property type="evidence" value="ECO:0007669"/>
    <property type="project" value="InterPro"/>
</dbReference>
<feature type="domain" description="EGF-like" evidence="7">
    <location>
        <begin position="617"/>
        <end position="653"/>
    </location>
</feature>
<dbReference type="Proteomes" id="UP000887574">
    <property type="component" value="Unplaced"/>
</dbReference>
<dbReference type="GO" id="GO:0005783">
    <property type="term" value="C:endoplasmic reticulum"/>
    <property type="evidence" value="ECO:0007669"/>
    <property type="project" value="TreeGrafter"/>
</dbReference>
<reference evidence="9" key="1">
    <citation type="submission" date="2022-11" db="UniProtKB">
        <authorList>
            <consortium name="WormBaseParasite"/>
        </authorList>
    </citation>
    <scope>IDENTIFICATION</scope>
</reference>
<feature type="disulfide bond" evidence="6">
    <location>
        <begin position="426"/>
        <end position="435"/>
    </location>
</feature>
<feature type="disulfide bond" evidence="6">
    <location>
        <begin position="484"/>
        <end position="493"/>
    </location>
</feature>
<dbReference type="PROSITE" id="PS50026">
    <property type="entry name" value="EGF_3"/>
    <property type="match status" value="3"/>
</dbReference>
<dbReference type="InterPro" id="IPR056585">
    <property type="entry name" value="Leprecan_dom"/>
</dbReference>
<feature type="domain" description="EGF-like" evidence="7">
    <location>
        <begin position="399"/>
        <end position="436"/>
    </location>
</feature>
<dbReference type="PANTHER" id="PTHR13986:SF8">
    <property type="entry name" value="PROLYL 3-HYDROXYLASE 1-LIKE PROTEIN"/>
    <property type="match status" value="1"/>
</dbReference>
<dbReference type="GO" id="GO:0005518">
    <property type="term" value="F:collagen binding"/>
    <property type="evidence" value="ECO:0007669"/>
    <property type="project" value="TreeGrafter"/>
</dbReference>
<feature type="domain" description="EGF-like" evidence="7">
    <location>
        <begin position="458"/>
        <end position="494"/>
    </location>
</feature>
<dbReference type="InterPro" id="IPR009030">
    <property type="entry name" value="Growth_fac_rcpt_cys_sf"/>
</dbReference>